<sequence>MTPTPPSTTSSSAGHSPDTQYRVVRKRNRVPLSCGPCRHRKLKCNRAHPCDNCTKRGDVDNCTYATPGARKKNQTSANGSNASPDDMQNRIDRLEGLVLSLMTNGPQAAGPAAAAAAIAGQNVPASVSGSSQDARLDVDNPEMIQEEDEMNGEDSEVDRVTKSMGVMKVDGQGKAFFASEAHWYAILGEIAEVKNFFAEHKKQYEEHFRRVKAQSQDDENPGTAFLFRSYNRLSRNEIMQQFPPKHVADLLITRYFNSYYPALHIIHGPTFQRQYDAHWNSPSESTTMWFGLAFAMMALALQSYQSAGDEPPEFRGRTWEMSKDYRRLTAQTLIEGDLLGLSKHTIETIILHVQAEYQRSRDAEFGIQIAVSVLVRLAMKMGYHRDSRPYPNITPFHGEMRRRIWANVRQFDLLFSFQNGLPPMIRPCDTNVEVPRNLYDDELYEEMPALPPSRPDSEITPCSFMIAKTRALLAFSDILDTVQTFKCCPYEDIMKLDQRLRELHGSFPPHLQMRSLDESSRDTSSLIIQRYHLDLLVLRSQVVLHRKFLVHARLNSRFAYSRRTCIDASMTMLSHQATLQSESRPGGRLRQVKWFTSSLTTNEFLLAGMIICLDLYHTAEAERSGRRAATELYDTWSQERRASMLAAIEGSLNIWKELKDQSMEAYKAQGTLGVMISKLKEHQVIRQAQQAYPATANMGAPPFNGTDDANVAPEHSAAMTLGMLSTGGLTPGSTNLFSGGTFGGFDTGQSPPQPMTATTASGSTGSGLTPNWSSNGGDPGKDGPMNAPSPFSQMFGASSVGGNFQSMDLPTDWDTWDSYVGGASLDPTNQMWGLNMDLGAPLNGIDNLAQQGTEQQQPQQDGQTNGVYAGVGGPFMGVSTPPKNTMM</sequence>
<evidence type="ECO:0000256" key="1">
    <source>
        <dbReference type="ARBA" id="ARBA00004123"/>
    </source>
</evidence>
<dbReference type="GO" id="GO:0003677">
    <property type="term" value="F:DNA binding"/>
    <property type="evidence" value="ECO:0007669"/>
    <property type="project" value="InterPro"/>
</dbReference>
<keyword evidence="2" id="KW-0479">Metal-binding</keyword>
<dbReference type="Gene3D" id="4.10.240.10">
    <property type="entry name" value="Zn(2)-C6 fungal-type DNA-binding domain"/>
    <property type="match status" value="1"/>
</dbReference>
<protein>
    <recommendedName>
        <fullName evidence="5">Zn(2)-C6 fungal-type domain-containing protein</fullName>
    </recommendedName>
</protein>
<evidence type="ECO:0000313" key="7">
    <source>
        <dbReference type="Proteomes" id="UP000799772"/>
    </source>
</evidence>
<dbReference type="Pfam" id="PF00172">
    <property type="entry name" value="Zn_clus"/>
    <property type="match status" value="1"/>
</dbReference>
<dbReference type="GO" id="GO:0000981">
    <property type="term" value="F:DNA-binding transcription factor activity, RNA polymerase II-specific"/>
    <property type="evidence" value="ECO:0007669"/>
    <property type="project" value="InterPro"/>
</dbReference>
<feature type="region of interest" description="Disordered" evidence="4">
    <location>
        <begin position="1"/>
        <end position="21"/>
    </location>
</feature>
<dbReference type="Proteomes" id="UP000799772">
    <property type="component" value="Unassembled WGS sequence"/>
</dbReference>
<dbReference type="GO" id="GO:0008270">
    <property type="term" value="F:zinc ion binding"/>
    <property type="evidence" value="ECO:0007669"/>
    <property type="project" value="InterPro"/>
</dbReference>
<dbReference type="SUPFAM" id="SSF57701">
    <property type="entry name" value="Zn2/Cys6 DNA-binding domain"/>
    <property type="match status" value="1"/>
</dbReference>
<organism evidence="6 7">
    <name type="scientific">Rhizodiscina lignyota</name>
    <dbReference type="NCBI Taxonomy" id="1504668"/>
    <lineage>
        <taxon>Eukaryota</taxon>
        <taxon>Fungi</taxon>
        <taxon>Dikarya</taxon>
        <taxon>Ascomycota</taxon>
        <taxon>Pezizomycotina</taxon>
        <taxon>Dothideomycetes</taxon>
        <taxon>Pleosporomycetidae</taxon>
        <taxon>Aulographales</taxon>
        <taxon>Rhizodiscinaceae</taxon>
        <taxon>Rhizodiscina</taxon>
    </lineage>
</organism>
<evidence type="ECO:0000256" key="2">
    <source>
        <dbReference type="ARBA" id="ARBA00022723"/>
    </source>
</evidence>
<evidence type="ECO:0000313" key="6">
    <source>
        <dbReference type="EMBL" id="KAF2099562.1"/>
    </source>
</evidence>
<gene>
    <name evidence="6" type="ORF">NA57DRAFT_65585</name>
</gene>
<feature type="compositionally biased region" description="Polar residues" evidence="4">
    <location>
        <begin position="74"/>
        <end position="83"/>
    </location>
</feature>
<dbReference type="GO" id="GO:0006351">
    <property type="term" value="P:DNA-templated transcription"/>
    <property type="evidence" value="ECO:0007669"/>
    <property type="project" value="InterPro"/>
</dbReference>
<dbReference type="PANTHER" id="PTHR31001:SF49">
    <property type="entry name" value="ZN(II)2CYS6 TRANSCRIPTION FACTOR (EUROFUNG)"/>
    <property type="match status" value="1"/>
</dbReference>
<dbReference type="EMBL" id="ML978125">
    <property type="protein sequence ID" value="KAF2099562.1"/>
    <property type="molecule type" value="Genomic_DNA"/>
</dbReference>
<dbReference type="PROSITE" id="PS50048">
    <property type="entry name" value="ZN2_CY6_FUNGAL_2"/>
    <property type="match status" value="1"/>
</dbReference>
<feature type="region of interest" description="Disordered" evidence="4">
    <location>
        <begin position="745"/>
        <end position="788"/>
    </location>
</feature>
<comment type="caution">
    <text evidence="6">The sequence shown here is derived from an EMBL/GenBank/DDBJ whole genome shotgun (WGS) entry which is preliminary data.</text>
</comment>
<dbReference type="SMART" id="SM00066">
    <property type="entry name" value="GAL4"/>
    <property type="match status" value="1"/>
</dbReference>
<accession>A0A9P4IH61</accession>
<dbReference type="CDD" id="cd12148">
    <property type="entry name" value="fungal_TF_MHR"/>
    <property type="match status" value="1"/>
</dbReference>
<comment type="subcellular location">
    <subcellularLocation>
        <location evidence="1">Nucleus</location>
    </subcellularLocation>
</comment>
<dbReference type="OrthoDB" id="762982at2759"/>
<dbReference type="SMART" id="SM00906">
    <property type="entry name" value="Fungal_trans"/>
    <property type="match status" value="1"/>
</dbReference>
<reference evidence="6" key="1">
    <citation type="journal article" date="2020" name="Stud. Mycol.">
        <title>101 Dothideomycetes genomes: a test case for predicting lifestyles and emergence of pathogens.</title>
        <authorList>
            <person name="Haridas S."/>
            <person name="Albert R."/>
            <person name="Binder M."/>
            <person name="Bloem J."/>
            <person name="Labutti K."/>
            <person name="Salamov A."/>
            <person name="Andreopoulos B."/>
            <person name="Baker S."/>
            <person name="Barry K."/>
            <person name="Bills G."/>
            <person name="Bluhm B."/>
            <person name="Cannon C."/>
            <person name="Castanera R."/>
            <person name="Culley D."/>
            <person name="Daum C."/>
            <person name="Ezra D."/>
            <person name="Gonzalez J."/>
            <person name="Henrissat B."/>
            <person name="Kuo A."/>
            <person name="Liang C."/>
            <person name="Lipzen A."/>
            <person name="Lutzoni F."/>
            <person name="Magnuson J."/>
            <person name="Mondo S."/>
            <person name="Nolan M."/>
            <person name="Ohm R."/>
            <person name="Pangilinan J."/>
            <person name="Park H.-J."/>
            <person name="Ramirez L."/>
            <person name="Alfaro M."/>
            <person name="Sun H."/>
            <person name="Tritt A."/>
            <person name="Yoshinaga Y."/>
            <person name="Zwiers L.-H."/>
            <person name="Turgeon B."/>
            <person name="Goodwin S."/>
            <person name="Spatafora J."/>
            <person name="Crous P."/>
            <person name="Grigoriev I."/>
        </authorList>
    </citation>
    <scope>NUCLEOTIDE SEQUENCE</scope>
    <source>
        <strain evidence="6">CBS 133067</strain>
    </source>
</reference>
<dbReference type="InterPro" id="IPR050613">
    <property type="entry name" value="Sec_Metabolite_Reg"/>
</dbReference>
<feature type="region of interest" description="Disordered" evidence="4">
    <location>
        <begin position="64"/>
        <end position="87"/>
    </location>
</feature>
<evidence type="ECO:0000256" key="3">
    <source>
        <dbReference type="ARBA" id="ARBA00023242"/>
    </source>
</evidence>
<keyword evidence="3" id="KW-0539">Nucleus</keyword>
<feature type="compositionally biased region" description="Low complexity" evidence="4">
    <location>
        <begin position="756"/>
        <end position="767"/>
    </location>
</feature>
<dbReference type="PROSITE" id="PS00463">
    <property type="entry name" value="ZN2_CY6_FUNGAL_1"/>
    <property type="match status" value="1"/>
</dbReference>
<name>A0A9P4IH61_9PEZI</name>
<keyword evidence="7" id="KW-1185">Reference proteome</keyword>
<evidence type="ECO:0000256" key="4">
    <source>
        <dbReference type="SAM" id="MobiDB-lite"/>
    </source>
</evidence>
<dbReference type="AlphaFoldDB" id="A0A9P4IH61"/>
<dbReference type="InterPro" id="IPR036864">
    <property type="entry name" value="Zn2-C6_fun-type_DNA-bd_sf"/>
</dbReference>
<dbReference type="InterPro" id="IPR007219">
    <property type="entry name" value="XnlR_reg_dom"/>
</dbReference>
<evidence type="ECO:0000259" key="5">
    <source>
        <dbReference type="PROSITE" id="PS50048"/>
    </source>
</evidence>
<dbReference type="InterPro" id="IPR001138">
    <property type="entry name" value="Zn2Cys6_DnaBD"/>
</dbReference>
<feature type="domain" description="Zn(2)-C6 fungal-type" evidence="5">
    <location>
        <begin position="33"/>
        <end position="64"/>
    </location>
</feature>
<dbReference type="CDD" id="cd00067">
    <property type="entry name" value="GAL4"/>
    <property type="match status" value="1"/>
</dbReference>
<dbReference type="GO" id="GO:0005634">
    <property type="term" value="C:nucleus"/>
    <property type="evidence" value="ECO:0007669"/>
    <property type="project" value="UniProtKB-SubCell"/>
</dbReference>
<proteinExistence type="predicted"/>
<dbReference type="Pfam" id="PF04082">
    <property type="entry name" value="Fungal_trans"/>
    <property type="match status" value="1"/>
</dbReference>
<dbReference type="PANTHER" id="PTHR31001">
    <property type="entry name" value="UNCHARACTERIZED TRANSCRIPTIONAL REGULATORY PROTEIN"/>
    <property type="match status" value="1"/>
</dbReference>